<keyword evidence="2" id="KW-1185">Reference proteome</keyword>
<organism evidence="1 2">
    <name type="scientific">Candidatus Nitrosacidococcus tergens</name>
    <dbReference type="NCBI Taxonomy" id="553981"/>
    <lineage>
        <taxon>Bacteria</taxon>
        <taxon>Pseudomonadati</taxon>
        <taxon>Pseudomonadota</taxon>
        <taxon>Gammaproteobacteria</taxon>
        <taxon>Chromatiales</taxon>
        <taxon>Chromatiaceae</taxon>
        <taxon>Candidatus Nitrosacidococcus</taxon>
    </lineage>
</organism>
<protein>
    <submittedName>
        <fullName evidence="1">Uncharacterized protein</fullName>
    </submittedName>
</protein>
<dbReference type="AlphaFoldDB" id="A0A7G1Q7R3"/>
<proteinExistence type="predicted"/>
<dbReference type="Proteomes" id="UP000516072">
    <property type="component" value="Chromosome"/>
</dbReference>
<dbReference type="RefSeq" id="WP_197744472.1">
    <property type="nucleotide sequence ID" value="NZ_LR778175.1"/>
</dbReference>
<gene>
    <name evidence="1" type="ORF">NSCAC_0062</name>
</gene>
<evidence type="ECO:0000313" key="2">
    <source>
        <dbReference type="Proteomes" id="UP000516072"/>
    </source>
</evidence>
<reference evidence="1 2" key="1">
    <citation type="submission" date="2020-03" db="EMBL/GenBank/DDBJ databases">
        <authorList>
            <person name="Picone N."/>
        </authorList>
    </citation>
    <scope>NUCLEOTIDE SEQUENCE [LARGE SCALE GENOMIC DNA]</scope>
    <source>
        <strain evidence="1">NSCAC1</strain>
    </source>
</reference>
<dbReference type="KEGG" id="ntg:NSCAC_0062"/>
<accession>A0A7G1Q7R3</accession>
<evidence type="ECO:0000313" key="1">
    <source>
        <dbReference type="EMBL" id="CAB1274225.1"/>
    </source>
</evidence>
<name>A0A7G1Q7R3_9GAMM</name>
<sequence length="202" mass="23267">MPSLNQQIKSYIALEAARLMVEHGIQSYYHAKTKAAAILKVSDHRNLPTNLEIAQATQSYLGIFKFEMQAKTLREKYQATLRIMDFFSAFNPRLTGDILQGIVSKYSDIYIHVFADSENDIALFLTESYIDFKLESKTFSFTTGESKSFPVFQIIIKNLIIKLVVFPTLGIRFSPLSPIDKKPMKRAKYKEVERLFKSYTQK</sequence>
<dbReference type="EMBL" id="LR778175">
    <property type="protein sequence ID" value="CAB1274225.1"/>
    <property type="molecule type" value="Genomic_DNA"/>
</dbReference>